<keyword evidence="2" id="KW-0813">Transport</keyword>
<organism evidence="4 5">
    <name type="scientific">Vibrio diazotrophicus</name>
    <dbReference type="NCBI Taxonomy" id="685"/>
    <lineage>
        <taxon>Bacteria</taxon>
        <taxon>Pseudomonadati</taxon>
        <taxon>Pseudomonadota</taxon>
        <taxon>Gammaproteobacteria</taxon>
        <taxon>Vibrionales</taxon>
        <taxon>Vibrionaceae</taxon>
        <taxon>Vibrio</taxon>
    </lineage>
</organism>
<name>A0A2J8GYY3_VIBDI</name>
<feature type="transmembrane region" description="Helical" evidence="3">
    <location>
        <begin position="97"/>
        <end position="119"/>
    </location>
</feature>
<feature type="transmembrane region" description="Helical" evidence="3">
    <location>
        <begin position="32"/>
        <end position="57"/>
    </location>
</feature>
<dbReference type="RefSeq" id="WP_042483055.1">
    <property type="nucleotide sequence ID" value="NZ_CBCRWT010000023.1"/>
</dbReference>
<dbReference type="InterPro" id="IPR038770">
    <property type="entry name" value="Na+/solute_symporter_sf"/>
</dbReference>
<keyword evidence="3" id="KW-0812">Transmembrane</keyword>
<feature type="transmembrane region" description="Helical" evidence="3">
    <location>
        <begin position="6"/>
        <end position="25"/>
    </location>
</feature>
<dbReference type="GO" id="GO:0012505">
    <property type="term" value="C:endomembrane system"/>
    <property type="evidence" value="ECO:0007669"/>
    <property type="project" value="UniProtKB-SubCell"/>
</dbReference>
<feature type="transmembrane region" description="Helical" evidence="3">
    <location>
        <begin position="259"/>
        <end position="283"/>
    </location>
</feature>
<evidence type="ECO:0000256" key="3">
    <source>
        <dbReference type="SAM" id="Phobius"/>
    </source>
</evidence>
<evidence type="ECO:0000313" key="4">
    <source>
        <dbReference type="EMBL" id="PNI06885.1"/>
    </source>
</evidence>
<proteinExistence type="predicted"/>
<keyword evidence="3" id="KW-0472">Membrane</keyword>
<dbReference type="GeneID" id="94026889"/>
<dbReference type="Proteomes" id="UP000236449">
    <property type="component" value="Unassembled WGS sequence"/>
</dbReference>
<evidence type="ECO:0000256" key="1">
    <source>
        <dbReference type="ARBA" id="ARBA00004127"/>
    </source>
</evidence>
<dbReference type="PANTHER" id="PTHR36838:SF1">
    <property type="entry name" value="SLR1864 PROTEIN"/>
    <property type="match status" value="1"/>
</dbReference>
<dbReference type="OrthoDB" id="2840521at2"/>
<feature type="transmembrane region" description="Helical" evidence="3">
    <location>
        <begin position="167"/>
        <end position="187"/>
    </location>
</feature>
<dbReference type="PANTHER" id="PTHR36838">
    <property type="entry name" value="AUXIN EFFLUX CARRIER FAMILY PROTEIN"/>
    <property type="match status" value="1"/>
</dbReference>
<dbReference type="Gene3D" id="1.20.1530.20">
    <property type="match status" value="1"/>
</dbReference>
<accession>A0A2J8GYY3</accession>
<feature type="transmembrane region" description="Helical" evidence="3">
    <location>
        <begin position="228"/>
        <end position="253"/>
    </location>
</feature>
<comment type="caution">
    <text evidence="4">The sequence shown here is derived from an EMBL/GenBank/DDBJ whole genome shotgun (WGS) entry which is preliminary data.</text>
</comment>
<feature type="transmembrane region" description="Helical" evidence="3">
    <location>
        <begin position="295"/>
        <end position="314"/>
    </location>
</feature>
<dbReference type="AlphaFoldDB" id="A0A2J8GYY3"/>
<protein>
    <submittedName>
        <fullName evidence="4">Uncharacterized protein</fullName>
    </submittedName>
</protein>
<evidence type="ECO:0000256" key="2">
    <source>
        <dbReference type="ARBA" id="ARBA00022448"/>
    </source>
</evidence>
<comment type="subcellular location">
    <subcellularLocation>
        <location evidence="1">Endomembrane system</location>
        <topology evidence="1">Multi-pass membrane protein</topology>
    </subcellularLocation>
</comment>
<dbReference type="EMBL" id="POSK01000001">
    <property type="protein sequence ID" value="PNI06885.1"/>
    <property type="molecule type" value="Genomic_DNA"/>
</dbReference>
<sequence length="315" mass="34390">MNPFVFTFGIIFSGFVLGLFLQRYLKQRSSFVSLVLTKVALMALIPFSVFVSLWQLSDIRTELLYLPFIGAGVIAAGTLVGIVVAKKNRLTPVQTGALVPVTALYNIGALGNLVLFITFGENGVAMMALFKLFEELTYFGLVFPYAKSKSQDEALKSTQNKQVWKDPIFLIAICAISAGLLLNVAGIERPEFLLSVSHWTIPVGTFLLIASVGLTFNLKGGKRWQKVALTATIARSVCAVLVVLVMLSLFNLWQVEGQLVAKVCLVLAVMPTAFMGTLPAVLYGLDKEVANTSWITSYFVSMVLTPIMLVFLSTL</sequence>
<keyword evidence="3" id="KW-1133">Transmembrane helix</keyword>
<gene>
    <name evidence="4" type="ORF">C1N32_02475</name>
</gene>
<feature type="transmembrane region" description="Helical" evidence="3">
    <location>
        <begin position="63"/>
        <end position="85"/>
    </location>
</feature>
<feature type="transmembrane region" description="Helical" evidence="3">
    <location>
        <begin position="199"/>
        <end position="216"/>
    </location>
</feature>
<evidence type="ECO:0000313" key="5">
    <source>
        <dbReference type="Proteomes" id="UP000236449"/>
    </source>
</evidence>
<feature type="transmembrane region" description="Helical" evidence="3">
    <location>
        <begin position="125"/>
        <end position="146"/>
    </location>
</feature>
<reference evidence="4 5" key="1">
    <citation type="submission" date="2018-01" db="EMBL/GenBank/DDBJ databases">
        <title>Draft genome sequences of six Vibrio diazotrophicus strains isolated from deep-sea sediments of the Baltic Sea.</title>
        <authorList>
            <person name="Castillo D."/>
            <person name="Vandieken V."/>
            <person name="Chiang O."/>
            <person name="Middelboe M."/>
        </authorList>
    </citation>
    <scope>NUCLEOTIDE SEQUENCE [LARGE SCALE GENOMIC DNA]</scope>
    <source>
        <strain evidence="4 5">60.27F</strain>
    </source>
</reference>